<sequence length="116" mass="13393">SEEVGEEVGEEVEEEERGKNHHPLHRGYATLSYEYQQGIVTPLALFREGDHGWSPLTLNELKTWLGLIIYMGSSDQCGGRIMESGRKIRNKKIYVLYRLQQIKQHQVNLIRIGTLK</sequence>
<accession>A0ABN7VJA3</accession>
<gene>
    <name evidence="2" type="ORF">GMARGA_LOCUS19326</name>
</gene>
<dbReference type="Proteomes" id="UP000789901">
    <property type="component" value="Unassembled WGS sequence"/>
</dbReference>
<evidence type="ECO:0000313" key="3">
    <source>
        <dbReference type="Proteomes" id="UP000789901"/>
    </source>
</evidence>
<keyword evidence="3" id="KW-1185">Reference proteome</keyword>
<protein>
    <submittedName>
        <fullName evidence="2">40780_t:CDS:1</fullName>
    </submittedName>
</protein>
<evidence type="ECO:0000313" key="2">
    <source>
        <dbReference type="EMBL" id="CAG8778115.1"/>
    </source>
</evidence>
<proteinExistence type="predicted"/>
<organism evidence="2 3">
    <name type="scientific">Gigaspora margarita</name>
    <dbReference type="NCBI Taxonomy" id="4874"/>
    <lineage>
        <taxon>Eukaryota</taxon>
        <taxon>Fungi</taxon>
        <taxon>Fungi incertae sedis</taxon>
        <taxon>Mucoromycota</taxon>
        <taxon>Glomeromycotina</taxon>
        <taxon>Glomeromycetes</taxon>
        <taxon>Diversisporales</taxon>
        <taxon>Gigasporaceae</taxon>
        <taxon>Gigaspora</taxon>
    </lineage>
</organism>
<feature type="non-terminal residue" evidence="2">
    <location>
        <position position="1"/>
    </location>
</feature>
<evidence type="ECO:0000256" key="1">
    <source>
        <dbReference type="SAM" id="MobiDB-lite"/>
    </source>
</evidence>
<name>A0ABN7VJA3_GIGMA</name>
<reference evidence="2 3" key="1">
    <citation type="submission" date="2021-06" db="EMBL/GenBank/DDBJ databases">
        <authorList>
            <person name="Kallberg Y."/>
            <person name="Tangrot J."/>
            <person name="Rosling A."/>
        </authorList>
    </citation>
    <scope>NUCLEOTIDE SEQUENCE [LARGE SCALE GENOMIC DNA]</scope>
    <source>
        <strain evidence="2 3">120-4 pot B 10/14</strain>
    </source>
</reference>
<comment type="caution">
    <text evidence="2">The sequence shown here is derived from an EMBL/GenBank/DDBJ whole genome shotgun (WGS) entry which is preliminary data.</text>
</comment>
<feature type="compositionally biased region" description="Acidic residues" evidence="1">
    <location>
        <begin position="1"/>
        <end position="15"/>
    </location>
</feature>
<feature type="region of interest" description="Disordered" evidence="1">
    <location>
        <begin position="1"/>
        <end position="23"/>
    </location>
</feature>
<dbReference type="EMBL" id="CAJVQB010016046">
    <property type="protein sequence ID" value="CAG8778115.1"/>
    <property type="molecule type" value="Genomic_DNA"/>
</dbReference>